<dbReference type="GO" id="GO:0006406">
    <property type="term" value="P:mRNA export from nucleus"/>
    <property type="evidence" value="ECO:0007669"/>
    <property type="project" value="TreeGrafter"/>
</dbReference>
<feature type="coiled-coil region" evidence="8">
    <location>
        <begin position="686"/>
        <end position="713"/>
    </location>
</feature>
<dbReference type="Proteomes" id="UP000646827">
    <property type="component" value="Unassembled WGS sequence"/>
</dbReference>
<feature type="compositionally biased region" description="Polar residues" evidence="9">
    <location>
        <begin position="598"/>
        <end position="629"/>
    </location>
</feature>
<keyword evidence="8" id="KW-0175">Coiled coil</keyword>
<evidence type="ECO:0000256" key="5">
    <source>
        <dbReference type="ARBA" id="ARBA00023010"/>
    </source>
</evidence>
<dbReference type="InterPro" id="IPR036322">
    <property type="entry name" value="WD40_repeat_dom_sf"/>
</dbReference>
<dbReference type="PANTHER" id="PTHR13257">
    <property type="entry name" value="NUCLEOPORIN NUP84-RELATED"/>
    <property type="match status" value="1"/>
</dbReference>
<dbReference type="AlphaFoldDB" id="A0A8H7VRN7"/>
<sequence>MKTQQQQHIAVLPNDWLEYLGKHRIFELKPTESQQVALTFDRDNQFDSFAQQYDTRIIVLRGNDLIVAVGSQLRILDLNAVKDAWINIAPQFIDAGKTNSDWLLDIPYKTLATPEIDFTIESISVNGSGTLLAVSGQQHVAVVCLPTLGFSHITTYSAEGHVKCDVFIVGQETYDENARVIKFLWHPLSETKTHLMVLSTDGVLRLFDVSGNINEPEQLFDLTPTFGNTIFTKRRPRRGISVDDDLGSEEEAVTFTVGGKSEKESAWEPFTVYFALRNGDIYALCPVLPHNSVLHDQHLESLACVIDAKTNRLLDQKLNDADSESKALYYLLRLQSQWIGDLMESIKPLDGNTVVVNSKDHCIPFDIQRQGPFKVEGKKDNTSCGEVSDILFLKTESANVIALAFSNGIIKTHLLGAQVDAQWLMPNDIKDKEDWKYQLGLFLFSADVLPKATVQETIDLNVKTTTSVMLVQDPLYNDTFYVYHREGLHRLAITKLVDNLTILEKIFSSGKNNHEFTNALQEWSAKDNSTEIQCLIDSSIANTNDPLIGIVIITDIYLTYSTLGLTQSYKLAAVELGLRSSNTSTTATTTPSFHDTNKTTTSSCDGKSSTNNSASLLTDSPYTVPSSTELSQPKIVVPSEYTGKKEIVITENSLLFVTQASEKLYNSIKELAKFKVKAEKRLAIQQLELSRQVEDIKKLCDRIEQQNIQEEQREKILAAAQSHGKLALRVDSVLRKVMGSYLPELSNDEKKWVESLEEIQKTMNGDRGYQKRIEMLKSQVSTLQSRTTQLSGQKEVHLTSAQLASVRKTLDEQ</sequence>
<keyword evidence="11" id="KW-1185">Reference proteome</keyword>
<dbReference type="PANTHER" id="PTHR13257:SF0">
    <property type="entry name" value="NUCLEAR PORE COMPLEX PROTEIN NUP88"/>
    <property type="match status" value="1"/>
</dbReference>
<dbReference type="Pfam" id="PF10168">
    <property type="entry name" value="Nup88"/>
    <property type="match status" value="2"/>
</dbReference>
<gene>
    <name evidence="10" type="ORF">INT45_004389</name>
</gene>
<keyword evidence="3" id="KW-0509">mRNA transport</keyword>
<evidence type="ECO:0008006" key="12">
    <source>
        <dbReference type="Google" id="ProtNLM"/>
    </source>
</evidence>
<evidence type="ECO:0000256" key="4">
    <source>
        <dbReference type="ARBA" id="ARBA00022927"/>
    </source>
</evidence>
<name>A0A8H7VRN7_9FUNG</name>
<organism evidence="10 11">
    <name type="scientific">Circinella minor</name>
    <dbReference type="NCBI Taxonomy" id="1195481"/>
    <lineage>
        <taxon>Eukaryota</taxon>
        <taxon>Fungi</taxon>
        <taxon>Fungi incertae sedis</taxon>
        <taxon>Mucoromycota</taxon>
        <taxon>Mucoromycotina</taxon>
        <taxon>Mucoromycetes</taxon>
        <taxon>Mucorales</taxon>
        <taxon>Lichtheimiaceae</taxon>
        <taxon>Circinella</taxon>
    </lineage>
</organism>
<dbReference type="GO" id="GO:0005643">
    <property type="term" value="C:nuclear pore"/>
    <property type="evidence" value="ECO:0007669"/>
    <property type="project" value="UniProtKB-SubCell"/>
</dbReference>
<evidence type="ECO:0000256" key="9">
    <source>
        <dbReference type="SAM" id="MobiDB-lite"/>
    </source>
</evidence>
<dbReference type="GO" id="GO:0000056">
    <property type="term" value="P:ribosomal small subunit export from nucleus"/>
    <property type="evidence" value="ECO:0007669"/>
    <property type="project" value="InterPro"/>
</dbReference>
<dbReference type="GO" id="GO:0000055">
    <property type="term" value="P:ribosomal large subunit export from nucleus"/>
    <property type="evidence" value="ECO:0007669"/>
    <property type="project" value="InterPro"/>
</dbReference>
<proteinExistence type="predicted"/>
<comment type="subcellular location">
    <subcellularLocation>
        <location evidence="1">Nucleus</location>
        <location evidence="1">Nuclear pore complex</location>
    </subcellularLocation>
</comment>
<dbReference type="InterPro" id="IPR019321">
    <property type="entry name" value="Nucleoporin_Nup88"/>
</dbReference>
<dbReference type="GO" id="GO:0006606">
    <property type="term" value="P:protein import into nucleus"/>
    <property type="evidence" value="ECO:0007669"/>
    <property type="project" value="TreeGrafter"/>
</dbReference>
<dbReference type="SUPFAM" id="SSF50978">
    <property type="entry name" value="WD40 repeat-like"/>
    <property type="match status" value="1"/>
</dbReference>
<comment type="caution">
    <text evidence="10">The sequence shown here is derived from an EMBL/GenBank/DDBJ whole genome shotgun (WGS) entry which is preliminary data.</text>
</comment>
<accession>A0A8H7VRN7</accession>
<reference evidence="10 11" key="1">
    <citation type="submission" date="2020-12" db="EMBL/GenBank/DDBJ databases">
        <title>Metabolic potential, ecology and presence of endohyphal bacteria is reflected in genomic diversity of Mucoromycotina.</title>
        <authorList>
            <person name="Muszewska A."/>
            <person name="Okrasinska A."/>
            <person name="Steczkiewicz K."/>
            <person name="Drgas O."/>
            <person name="Orlowska M."/>
            <person name="Perlinska-Lenart U."/>
            <person name="Aleksandrzak-Piekarczyk T."/>
            <person name="Szatraj K."/>
            <person name="Zielenkiewicz U."/>
            <person name="Pilsyk S."/>
            <person name="Malc E."/>
            <person name="Mieczkowski P."/>
            <person name="Kruszewska J.S."/>
            <person name="Biernat P."/>
            <person name="Pawlowska J."/>
        </authorList>
    </citation>
    <scope>NUCLEOTIDE SEQUENCE [LARGE SCALE GENOMIC DNA]</scope>
    <source>
        <strain evidence="10 11">CBS 142.35</strain>
    </source>
</reference>
<feature type="compositionally biased region" description="Low complexity" evidence="9">
    <location>
        <begin position="582"/>
        <end position="592"/>
    </location>
</feature>
<evidence type="ECO:0000256" key="6">
    <source>
        <dbReference type="ARBA" id="ARBA00023132"/>
    </source>
</evidence>
<evidence type="ECO:0000313" key="10">
    <source>
        <dbReference type="EMBL" id="KAG2224544.1"/>
    </source>
</evidence>
<evidence type="ECO:0000256" key="7">
    <source>
        <dbReference type="ARBA" id="ARBA00023242"/>
    </source>
</evidence>
<evidence type="ECO:0000256" key="8">
    <source>
        <dbReference type="SAM" id="Coils"/>
    </source>
</evidence>
<keyword evidence="7" id="KW-0539">Nucleus</keyword>
<dbReference type="GO" id="GO:0017056">
    <property type="term" value="F:structural constituent of nuclear pore"/>
    <property type="evidence" value="ECO:0007669"/>
    <property type="project" value="InterPro"/>
</dbReference>
<dbReference type="OrthoDB" id="341482at2759"/>
<protein>
    <recommendedName>
        <fullName evidence="12">Nucleoporin Nup82</fullName>
    </recommendedName>
</protein>
<dbReference type="EMBL" id="JAEPRB010000041">
    <property type="protein sequence ID" value="KAG2224544.1"/>
    <property type="molecule type" value="Genomic_DNA"/>
</dbReference>
<keyword evidence="4" id="KW-0653">Protein transport</keyword>
<keyword evidence="6" id="KW-0906">Nuclear pore complex</keyword>
<evidence type="ECO:0000313" key="11">
    <source>
        <dbReference type="Proteomes" id="UP000646827"/>
    </source>
</evidence>
<evidence type="ECO:0000256" key="2">
    <source>
        <dbReference type="ARBA" id="ARBA00022448"/>
    </source>
</evidence>
<evidence type="ECO:0000256" key="1">
    <source>
        <dbReference type="ARBA" id="ARBA00004567"/>
    </source>
</evidence>
<evidence type="ECO:0000256" key="3">
    <source>
        <dbReference type="ARBA" id="ARBA00022816"/>
    </source>
</evidence>
<keyword evidence="2" id="KW-0813">Transport</keyword>
<dbReference type="InterPro" id="IPR037700">
    <property type="entry name" value="NUP88/NUP82"/>
</dbReference>
<keyword evidence="5" id="KW-0811">Translocation</keyword>
<feature type="region of interest" description="Disordered" evidence="9">
    <location>
        <begin position="582"/>
        <end position="629"/>
    </location>
</feature>